<evidence type="ECO:0000313" key="2">
    <source>
        <dbReference type="EMBL" id="KAA8559986.1"/>
    </source>
</evidence>
<organism evidence="2 3">
    <name type="scientific">Pseudomonas extremaustralis</name>
    <dbReference type="NCBI Taxonomy" id="359110"/>
    <lineage>
        <taxon>Bacteria</taxon>
        <taxon>Pseudomonadati</taxon>
        <taxon>Pseudomonadota</taxon>
        <taxon>Gammaproteobacteria</taxon>
        <taxon>Pseudomonadales</taxon>
        <taxon>Pseudomonadaceae</taxon>
        <taxon>Pseudomonas</taxon>
    </lineage>
</organism>
<feature type="signal peptide" evidence="1">
    <location>
        <begin position="1"/>
        <end position="21"/>
    </location>
</feature>
<proteinExistence type="predicted"/>
<dbReference type="AlphaFoldDB" id="A0A5M9IWA5"/>
<dbReference type="Proteomes" id="UP000323425">
    <property type="component" value="Unassembled WGS sequence"/>
</dbReference>
<evidence type="ECO:0000313" key="3">
    <source>
        <dbReference type="Proteomes" id="UP000323425"/>
    </source>
</evidence>
<sequence>MNRMRHTVLMCCCLLSPVAFASTVLENPLWRVELDPATLAIRVTPSGQPEVQASNGVAARAVSQFAQHDQQASWQWDDGAYRITASLEQRDLVLSITAREAGELPILLQPASAMGRGLMWPLAEGHYVPVGNTTWNTFLVAQGDINTTQDLSLPLWGVDHGAFTLNWLLTNPYNNRLRWRGQALSLTHEFTSLAPAAPMTLLLHLGESDPLAGARRYRQWLVEQGRYEPLADKLRQTPGAEKLLGASHVYLWGNDLLAPEDVRDWPLLLKRLRAHELKGLLDKDSAKILAQPRGLNRYEQNVLLRGLNAAINRKARQSWQVDEPDMSRLAARYGELRRELAVDFAGALGDSPDTWGSQAVQTLRDAGLPRLMLTLGEGWEGGLWHPETIRAGVDAGYLMAPYDSYQTALSATENPDWTTAHLGNRAYRDCAIVLKDGKLKTGFQQSGHYTDPRCVRPLLEARVKAVQARAGFNAWFLDAYATSMVLDSYRDSAPMTQAQNAEGNIDASRWLNTTLQMPTGSEDGNAITAQGILFAHGMQTPVLGWGDRDMTQDKQSPYYVGNWYPPEQPAVFFKSVPLNEPFRTLYFDPTLRLPLYQAVFHGAVITTHHWLFDSLKLSNVRAENELAQLLYNVPPLYHLSAATLKARLPLIQRQDRFFRPLHERLATQAMTGFRWLTADRQVQETTFADGIRPGNPRLKPCAKHWPAKAAAPWAIPLPQGHAFQMWEGACPRWHQPRQPQTQALRQTLASQGCCSLGNPPPTGACISNVGGGLPPMASAQATQPQALRQTLASQGCCSLGNPPPTGACISNVGGGLPAMASAQATSDSSLAPNTGQPRLLLPGQSRRAVVMLQLHKPGGGEQCLPRIEVVIRPIARPIPAFLVFPPWIGAEQHSTRFQRPMQLPEHTRQFLLGDMKQHRIGKDAVKAFSGQFQLEEILLQHLTATVFPRHLRKAFRTIEPDGDMPHARKGLQIPPRPAAEVQHGKGRRALDMPQQRVDVLAHIVVAGAFTEVLGHLVVVAEGGGRDLVEVVGLERHGDEYRALRWPDYTPCVERACRHTSQLRRSTVTVASGLAPRRAAQQPQLSALIQPPRQPIATQLDRRHQDHQQHNHREHDLRIETLVAVAVGNVAQATGADCPGHGR</sequence>
<keyword evidence="1" id="KW-0732">Signal</keyword>
<protein>
    <recommendedName>
        <fullName evidence="4">Glycosyl hydrolases related to GH101 family, GHL1-GHL3</fullName>
    </recommendedName>
</protein>
<accession>A0A5M9IWA5</accession>
<name>A0A5M9IWA5_9PSED</name>
<dbReference type="EMBL" id="VTFH01000001">
    <property type="protein sequence ID" value="KAA8559986.1"/>
    <property type="molecule type" value="Genomic_DNA"/>
</dbReference>
<evidence type="ECO:0000256" key="1">
    <source>
        <dbReference type="SAM" id="SignalP"/>
    </source>
</evidence>
<comment type="caution">
    <text evidence="2">The sequence shown here is derived from an EMBL/GenBank/DDBJ whole genome shotgun (WGS) entry which is preliminary data.</text>
</comment>
<gene>
    <name evidence="2" type="ORF">FX985_00020</name>
</gene>
<feature type="chain" id="PRO_5024352323" description="Glycosyl hydrolases related to GH101 family, GHL1-GHL3" evidence="1">
    <location>
        <begin position="22"/>
        <end position="1142"/>
    </location>
</feature>
<dbReference type="Pfam" id="PF11308">
    <property type="entry name" value="Glyco_hydro_129"/>
    <property type="match status" value="1"/>
</dbReference>
<evidence type="ECO:0008006" key="4">
    <source>
        <dbReference type="Google" id="ProtNLM"/>
    </source>
</evidence>
<reference evidence="2 3" key="1">
    <citation type="journal article" date="2018" name="Plant Biotechnol. Rep.">
        <title>Diversity and antifungal activity of endophytic bacteria associated with Panax ginseng seedlings.</title>
        <authorList>
            <person name="Park J.M."/>
            <person name="Hong C.E."/>
            <person name="Jo S.H."/>
        </authorList>
    </citation>
    <scope>NUCLEOTIDE SEQUENCE [LARGE SCALE GENOMIC DNA]</scope>
    <source>
        <strain evidence="2 3">PgKB38</strain>
    </source>
</reference>
<dbReference type="InterPro" id="IPR021459">
    <property type="entry name" value="GH101-related"/>
</dbReference>